<dbReference type="EMBL" id="CP019288">
    <property type="protein sequence ID" value="QHI34843.1"/>
    <property type="molecule type" value="Genomic_DNA"/>
</dbReference>
<keyword evidence="1" id="KW-0812">Transmembrane</keyword>
<evidence type="ECO:0000313" key="3">
    <source>
        <dbReference type="Proteomes" id="UP000464657"/>
    </source>
</evidence>
<dbReference type="AlphaFoldDB" id="A0A7L4ZDJ6"/>
<reference evidence="2 3" key="1">
    <citation type="journal article" date="2013" name="Int. J. Syst. Evol. Microbiol.">
        <title>Kordia antarctica sp. nov., isolated from Antarctic seawater.</title>
        <authorList>
            <person name="Baek K."/>
            <person name="Choi A."/>
            <person name="Kang I."/>
            <person name="Lee K."/>
            <person name="Cho J.C."/>
        </authorList>
    </citation>
    <scope>NUCLEOTIDE SEQUENCE [LARGE SCALE GENOMIC DNA]</scope>
    <source>
        <strain evidence="2 3">IMCC3317</strain>
    </source>
</reference>
<dbReference type="RefSeq" id="WP_160127632.1">
    <property type="nucleotide sequence ID" value="NZ_CP019288.1"/>
</dbReference>
<evidence type="ECO:0000256" key="1">
    <source>
        <dbReference type="SAM" id="Phobius"/>
    </source>
</evidence>
<keyword evidence="3" id="KW-1185">Reference proteome</keyword>
<keyword evidence="1" id="KW-0472">Membrane</keyword>
<sequence>MTNNSNTFLLESKLKRLKISFAKVNGKITIGKPKVDYTQLFGLIILPIFLGLAASIFLITSAPEFRESYSGKIFGGIVLFFSIGVINILRILAKMKANKELKILEYKTIIIKTKEVSKRFDANNTKDFEYTIKKVDKETYEGKLFLIDTTSQKHLILGFDDENEQYVTDDLSWFSDYFKKHLQQN</sequence>
<gene>
    <name evidence="2" type="ORF">IMCC3317_01880</name>
</gene>
<evidence type="ECO:0000313" key="2">
    <source>
        <dbReference type="EMBL" id="QHI34843.1"/>
    </source>
</evidence>
<proteinExistence type="predicted"/>
<protein>
    <submittedName>
        <fullName evidence="2">Uncharacterized protein</fullName>
    </submittedName>
</protein>
<feature type="transmembrane region" description="Helical" evidence="1">
    <location>
        <begin position="73"/>
        <end position="93"/>
    </location>
</feature>
<name>A0A7L4ZDJ6_9FLAO</name>
<feature type="transmembrane region" description="Helical" evidence="1">
    <location>
        <begin position="40"/>
        <end position="61"/>
    </location>
</feature>
<keyword evidence="1" id="KW-1133">Transmembrane helix</keyword>
<organism evidence="2 3">
    <name type="scientific">Kordia antarctica</name>
    <dbReference type="NCBI Taxonomy" id="1218801"/>
    <lineage>
        <taxon>Bacteria</taxon>
        <taxon>Pseudomonadati</taxon>
        <taxon>Bacteroidota</taxon>
        <taxon>Flavobacteriia</taxon>
        <taxon>Flavobacteriales</taxon>
        <taxon>Flavobacteriaceae</taxon>
        <taxon>Kordia</taxon>
    </lineage>
</organism>
<dbReference type="Proteomes" id="UP000464657">
    <property type="component" value="Chromosome"/>
</dbReference>
<dbReference type="OrthoDB" id="1449924at2"/>
<accession>A0A7L4ZDJ6</accession>
<dbReference type="KEGG" id="kan:IMCC3317_01880"/>